<evidence type="ECO:0000313" key="8">
    <source>
        <dbReference type="EMBL" id="RLN39897.1"/>
    </source>
</evidence>
<feature type="transmembrane region" description="Helical" evidence="6">
    <location>
        <begin position="475"/>
        <end position="497"/>
    </location>
</feature>
<dbReference type="OrthoDB" id="2126698at2759"/>
<dbReference type="GO" id="GO:0015297">
    <property type="term" value="F:antiporter activity"/>
    <property type="evidence" value="ECO:0007669"/>
    <property type="project" value="InterPro"/>
</dbReference>
<keyword evidence="9" id="KW-1185">Reference proteome</keyword>
<evidence type="ECO:0000313" key="9">
    <source>
        <dbReference type="Proteomes" id="UP000275267"/>
    </source>
</evidence>
<gene>
    <name evidence="8" type="ORF">C2845_PM01G38190</name>
</gene>
<keyword evidence="4 6" id="KW-1133">Transmembrane helix</keyword>
<feature type="region of interest" description="Disordered" evidence="7">
    <location>
        <begin position="157"/>
        <end position="185"/>
    </location>
</feature>
<dbReference type="PANTHER" id="PTHR42893:SF20">
    <property type="entry name" value="PROTEIN DETOXIFICATION"/>
    <property type="match status" value="1"/>
</dbReference>
<dbReference type="EMBL" id="PQIB02000001">
    <property type="protein sequence ID" value="RLN39897.1"/>
    <property type="molecule type" value="Genomic_DNA"/>
</dbReference>
<feature type="compositionally biased region" description="Low complexity" evidence="7">
    <location>
        <begin position="58"/>
        <end position="70"/>
    </location>
</feature>
<dbReference type="InterPro" id="IPR002528">
    <property type="entry name" value="MATE_fam"/>
</dbReference>
<dbReference type="AlphaFoldDB" id="A0A3L6THS7"/>
<feature type="transmembrane region" description="Helical" evidence="6">
    <location>
        <begin position="405"/>
        <end position="425"/>
    </location>
</feature>
<comment type="caution">
    <text evidence="8">The sequence shown here is derived from an EMBL/GenBank/DDBJ whole genome shotgun (WGS) entry which is preliminary data.</text>
</comment>
<feature type="compositionally biased region" description="Low complexity" evidence="7">
    <location>
        <begin position="110"/>
        <end position="123"/>
    </location>
</feature>
<evidence type="ECO:0000256" key="5">
    <source>
        <dbReference type="ARBA" id="ARBA00023136"/>
    </source>
</evidence>
<feature type="transmembrane region" description="Helical" evidence="6">
    <location>
        <begin position="304"/>
        <end position="323"/>
    </location>
</feature>
<comment type="caution">
    <text evidence="6">Lacks conserved residue(s) required for the propagation of feature annotation.</text>
</comment>
<feature type="transmembrane region" description="Helical" evidence="6">
    <location>
        <begin position="539"/>
        <end position="559"/>
    </location>
</feature>
<organism evidence="8 9">
    <name type="scientific">Panicum miliaceum</name>
    <name type="common">Proso millet</name>
    <name type="synonym">Broomcorn millet</name>
    <dbReference type="NCBI Taxonomy" id="4540"/>
    <lineage>
        <taxon>Eukaryota</taxon>
        <taxon>Viridiplantae</taxon>
        <taxon>Streptophyta</taxon>
        <taxon>Embryophyta</taxon>
        <taxon>Tracheophyta</taxon>
        <taxon>Spermatophyta</taxon>
        <taxon>Magnoliopsida</taxon>
        <taxon>Liliopsida</taxon>
        <taxon>Poales</taxon>
        <taxon>Poaceae</taxon>
        <taxon>PACMAD clade</taxon>
        <taxon>Panicoideae</taxon>
        <taxon>Panicodae</taxon>
        <taxon>Paniceae</taxon>
        <taxon>Panicinae</taxon>
        <taxon>Panicum</taxon>
        <taxon>Panicum sect. Panicum</taxon>
    </lineage>
</organism>
<dbReference type="PANTHER" id="PTHR42893">
    <property type="entry name" value="PROTEIN DETOXIFICATION 44, CHLOROPLASTIC-RELATED"/>
    <property type="match status" value="1"/>
</dbReference>
<feature type="region of interest" description="Disordered" evidence="7">
    <location>
        <begin position="1"/>
        <end position="27"/>
    </location>
</feature>
<dbReference type="GO" id="GO:0042910">
    <property type="term" value="F:xenobiotic transmembrane transporter activity"/>
    <property type="evidence" value="ECO:0007669"/>
    <property type="project" value="InterPro"/>
</dbReference>
<name>A0A3L6THS7_PANMI</name>
<dbReference type="Pfam" id="PF01554">
    <property type="entry name" value="MatE"/>
    <property type="match status" value="1"/>
</dbReference>
<protein>
    <recommendedName>
        <fullName evidence="6">Protein DETOXIFICATION</fullName>
    </recommendedName>
    <alternativeName>
        <fullName evidence="6">Multidrug and toxic compound extrusion protein</fullName>
    </alternativeName>
</protein>
<comment type="similarity">
    <text evidence="2 6">Belongs to the multi antimicrobial extrusion (MATE) (TC 2.A.66.1) family.</text>
</comment>
<keyword evidence="3 6" id="KW-0812">Transmembrane</keyword>
<feature type="region of interest" description="Disordered" evidence="7">
    <location>
        <begin position="42"/>
        <end position="127"/>
    </location>
</feature>
<dbReference type="GO" id="GO:0016020">
    <property type="term" value="C:membrane"/>
    <property type="evidence" value="ECO:0007669"/>
    <property type="project" value="UniProtKB-SubCell"/>
</dbReference>
<dbReference type="Proteomes" id="UP000275267">
    <property type="component" value="Unassembled WGS sequence"/>
</dbReference>
<evidence type="ECO:0000256" key="1">
    <source>
        <dbReference type="ARBA" id="ARBA00004141"/>
    </source>
</evidence>
<comment type="subcellular location">
    <subcellularLocation>
        <location evidence="1">Membrane</location>
        <topology evidence="1">Multi-pass membrane protein</topology>
    </subcellularLocation>
</comment>
<evidence type="ECO:0000256" key="6">
    <source>
        <dbReference type="RuleBase" id="RU004914"/>
    </source>
</evidence>
<proteinExistence type="inferred from homology"/>
<dbReference type="InterPro" id="IPR044644">
    <property type="entry name" value="DinF-like"/>
</dbReference>
<feature type="compositionally biased region" description="Basic residues" evidence="7">
    <location>
        <begin position="100"/>
        <end position="109"/>
    </location>
</feature>
<evidence type="ECO:0000256" key="4">
    <source>
        <dbReference type="ARBA" id="ARBA00022989"/>
    </source>
</evidence>
<evidence type="ECO:0000256" key="3">
    <source>
        <dbReference type="ARBA" id="ARBA00022692"/>
    </source>
</evidence>
<accession>A0A3L6THS7</accession>
<keyword evidence="5 6" id="KW-0472">Membrane</keyword>
<feature type="transmembrane region" description="Helical" evidence="6">
    <location>
        <begin position="374"/>
        <end position="399"/>
    </location>
</feature>
<evidence type="ECO:0000256" key="7">
    <source>
        <dbReference type="SAM" id="MobiDB-lite"/>
    </source>
</evidence>
<dbReference type="STRING" id="4540.A0A3L6THS7"/>
<evidence type="ECO:0000256" key="2">
    <source>
        <dbReference type="ARBA" id="ARBA00010199"/>
    </source>
</evidence>
<feature type="transmembrane region" description="Helical" evidence="6">
    <location>
        <begin position="343"/>
        <end position="362"/>
    </location>
</feature>
<sequence>MAAAGFRVSSMMPADVRPASPKREPSGTSCVVLIALRAGAGINGAGPAGHVRPRLEGALPSSPRSSAPTPALHPAPDCGRDRHSGDHVEDEERLPPVLAKLRRRRRARASRAMPRTRTPLARRPAGRVRERVCPTAGMQNGNRPASVGRPAWAALGRPARPAQGRASSAGSKPGKGHGGWGSMGRRRPRVWEAAARVASLGIGPVELGAVGVSIAVFNQVSRIAIFPLVSVTTSFVAEEDAMSNGRDKDKINQENKHAVSDSEIVELISAEDASATTSKSSYETDSCEVSIEQKRKNIPSVSTALLLGGVVGLLETLLLVLSAKPILGYMGVTPDSAMMKPALQYLVLRSLGAPAVLLSLAMQGVFRGLKDTKTPLYATVAGDAINIVLDPIFMFVFQYGVKGAAIAHVISQYFIASILLWRLWLRIDLLPPSLNHLQFGRFLKNDGLAFAGQAILASAFARKDCPKATATASRVLQLALVLGLFLSLLLGIGLRIGSRLFTSDQGVPHHIYIGIPVLVAIVSVICILTLASYSGFTGIWVALVIYMSLRMFAGFWRIGTARGPWVFLRS</sequence>
<reference evidence="9" key="1">
    <citation type="journal article" date="2019" name="Nat. Commun.">
        <title>The genome of broomcorn millet.</title>
        <authorList>
            <person name="Zou C."/>
            <person name="Miki D."/>
            <person name="Li D."/>
            <person name="Tang Q."/>
            <person name="Xiao L."/>
            <person name="Rajput S."/>
            <person name="Deng P."/>
            <person name="Jia W."/>
            <person name="Huang R."/>
            <person name="Zhang M."/>
            <person name="Sun Y."/>
            <person name="Hu J."/>
            <person name="Fu X."/>
            <person name="Schnable P.S."/>
            <person name="Li F."/>
            <person name="Zhang H."/>
            <person name="Feng B."/>
            <person name="Zhu X."/>
            <person name="Liu R."/>
            <person name="Schnable J.C."/>
            <person name="Zhu J.-K."/>
            <person name="Zhang H."/>
        </authorList>
    </citation>
    <scope>NUCLEOTIDE SEQUENCE [LARGE SCALE GENOMIC DNA]</scope>
</reference>
<feature type="transmembrane region" description="Helical" evidence="6">
    <location>
        <begin position="509"/>
        <end position="533"/>
    </location>
</feature>
<dbReference type="NCBIfam" id="TIGR00797">
    <property type="entry name" value="matE"/>
    <property type="match status" value="1"/>
</dbReference>
<feature type="compositionally biased region" description="Basic and acidic residues" evidence="7">
    <location>
        <begin position="78"/>
        <end position="87"/>
    </location>
</feature>